<protein>
    <submittedName>
        <fullName evidence="4">Uncharacterized protein</fullName>
    </submittedName>
</protein>
<name>A0A3Q0SU83_AMPCI</name>
<dbReference type="Proteomes" id="UP000261340">
    <property type="component" value="Unplaced"/>
</dbReference>
<keyword evidence="1" id="KW-0677">Repeat</keyword>
<keyword evidence="5" id="KW-1185">Reference proteome</keyword>
<evidence type="ECO:0000256" key="2">
    <source>
        <dbReference type="PROSITE-ProRule" id="PRU00235"/>
    </source>
</evidence>
<dbReference type="PANTHER" id="PTHR22870">
    <property type="entry name" value="REGULATOR OF CHROMOSOME CONDENSATION"/>
    <property type="match status" value="1"/>
</dbReference>
<dbReference type="SUPFAM" id="SSF50985">
    <property type="entry name" value="RCC1/BLIP-II"/>
    <property type="match status" value="1"/>
</dbReference>
<sequence length="119" mass="12810">MNIRGSSYKSLFLLLVTSCGSDGHSMALTETGEVFSWGDGDFGKLGHERLIGLPDAMLKNKSCPQVVPSLEGLFIEDIAVGCEHVLALSSTGDVYAWGCNSEGQILDCRTWQSKVTRPA</sequence>
<organism evidence="4 5">
    <name type="scientific">Amphilophus citrinellus</name>
    <name type="common">Midas cichlid</name>
    <name type="synonym">Cichlasoma citrinellum</name>
    <dbReference type="NCBI Taxonomy" id="61819"/>
    <lineage>
        <taxon>Eukaryota</taxon>
        <taxon>Metazoa</taxon>
        <taxon>Chordata</taxon>
        <taxon>Craniata</taxon>
        <taxon>Vertebrata</taxon>
        <taxon>Euteleostomi</taxon>
        <taxon>Actinopterygii</taxon>
        <taxon>Neopterygii</taxon>
        <taxon>Teleostei</taxon>
        <taxon>Neoteleostei</taxon>
        <taxon>Acanthomorphata</taxon>
        <taxon>Ovalentaria</taxon>
        <taxon>Cichlomorphae</taxon>
        <taxon>Cichliformes</taxon>
        <taxon>Cichlidae</taxon>
        <taxon>New World cichlids</taxon>
        <taxon>Cichlasomatinae</taxon>
        <taxon>Heroini</taxon>
        <taxon>Amphilophus</taxon>
    </lineage>
</organism>
<dbReference type="OMA" id="DCGQGQL"/>
<keyword evidence="3" id="KW-0732">Signal</keyword>
<dbReference type="Gene3D" id="2.130.10.30">
    <property type="entry name" value="Regulator of chromosome condensation 1/beta-lactamase-inhibitor protein II"/>
    <property type="match status" value="1"/>
</dbReference>
<dbReference type="PANTHER" id="PTHR22870:SF155">
    <property type="entry name" value="E3 UBIQUITIN-PROTEIN LIGASE HERC1-RELATED"/>
    <property type="match status" value="1"/>
</dbReference>
<feature type="signal peptide" evidence="3">
    <location>
        <begin position="1"/>
        <end position="23"/>
    </location>
</feature>
<evidence type="ECO:0000256" key="1">
    <source>
        <dbReference type="ARBA" id="ARBA00022737"/>
    </source>
</evidence>
<dbReference type="InterPro" id="IPR009091">
    <property type="entry name" value="RCC1/BLIP-II"/>
</dbReference>
<feature type="repeat" description="RCC1" evidence="2">
    <location>
        <begin position="32"/>
        <end position="91"/>
    </location>
</feature>
<dbReference type="Ensembl" id="ENSACIT00000026973.1">
    <property type="protein sequence ID" value="ENSACIP00000026282.1"/>
    <property type="gene ID" value="ENSACIG00000020369.1"/>
</dbReference>
<dbReference type="InterPro" id="IPR000408">
    <property type="entry name" value="Reg_chr_condens"/>
</dbReference>
<evidence type="ECO:0000313" key="4">
    <source>
        <dbReference type="Ensembl" id="ENSACIP00000026282.1"/>
    </source>
</evidence>
<accession>A0A3Q0SU83</accession>
<reference evidence="4" key="1">
    <citation type="submission" date="2025-08" db="UniProtKB">
        <authorList>
            <consortium name="Ensembl"/>
        </authorList>
    </citation>
    <scope>IDENTIFICATION</scope>
</reference>
<dbReference type="InterPro" id="IPR051210">
    <property type="entry name" value="Ub_ligase/GEF_domain"/>
</dbReference>
<dbReference type="STRING" id="61819.ENSACIP00000026282"/>
<dbReference type="PROSITE" id="PS50012">
    <property type="entry name" value="RCC1_3"/>
    <property type="match status" value="1"/>
</dbReference>
<evidence type="ECO:0000256" key="3">
    <source>
        <dbReference type="SAM" id="SignalP"/>
    </source>
</evidence>
<dbReference type="Pfam" id="PF00415">
    <property type="entry name" value="RCC1"/>
    <property type="match status" value="1"/>
</dbReference>
<dbReference type="GeneTree" id="ENSGT00940000166813"/>
<reference evidence="4" key="2">
    <citation type="submission" date="2025-09" db="UniProtKB">
        <authorList>
            <consortium name="Ensembl"/>
        </authorList>
    </citation>
    <scope>IDENTIFICATION</scope>
</reference>
<feature type="chain" id="PRO_5018760826" evidence="3">
    <location>
        <begin position="24"/>
        <end position="119"/>
    </location>
</feature>
<proteinExistence type="predicted"/>
<dbReference type="AlphaFoldDB" id="A0A3Q0SU83"/>
<evidence type="ECO:0000313" key="5">
    <source>
        <dbReference type="Proteomes" id="UP000261340"/>
    </source>
</evidence>